<organism evidence="2 3">
    <name type="scientific">Ceratocystis lukuohia</name>
    <dbReference type="NCBI Taxonomy" id="2019550"/>
    <lineage>
        <taxon>Eukaryota</taxon>
        <taxon>Fungi</taxon>
        <taxon>Dikarya</taxon>
        <taxon>Ascomycota</taxon>
        <taxon>Pezizomycotina</taxon>
        <taxon>Sordariomycetes</taxon>
        <taxon>Hypocreomycetidae</taxon>
        <taxon>Microascales</taxon>
        <taxon>Ceratocystidaceae</taxon>
        <taxon>Ceratocystis</taxon>
    </lineage>
</organism>
<gene>
    <name evidence="2" type="ORF">HOO65_050068</name>
</gene>
<evidence type="ECO:0000313" key="2">
    <source>
        <dbReference type="EMBL" id="KAL2886947.1"/>
    </source>
</evidence>
<reference evidence="2 3" key="1">
    <citation type="submission" date="2020-05" db="EMBL/GenBank/DDBJ databases">
        <title>Ceratocystis lukuohia genome.</title>
        <authorList>
            <person name="Harrington T.C."/>
            <person name="Kim K."/>
            <person name="Mayers C.G."/>
        </authorList>
    </citation>
    <scope>NUCLEOTIDE SEQUENCE [LARGE SCALE GENOMIC DNA]</scope>
    <source>
        <strain evidence="2 3">C4212</strain>
    </source>
</reference>
<keyword evidence="3" id="KW-1185">Reference proteome</keyword>
<comment type="caution">
    <text evidence="2">The sequence shown here is derived from an EMBL/GenBank/DDBJ whole genome shotgun (WGS) entry which is preliminary data.</text>
</comment>
<dbReference type="EMBL" id="JABSNW010000005">
    <property type="protein sequence ID" value="KAL2886947.1"/>
    <property type="molecule type" value="Genomic_DNA"/>
</dbReference>
<dbReference type="RefSeq" id="XP_070858127.1">
    <property type="nucleotide sequence ID" value="XM_071003559.1"/>
</dbReference>
<name>A0ABR4MF92_9PEZI</name>
<proteinExistence type="predicted"/>
<evidence type="ECO:0000313" key="3">
    <source>
        <dbReference type="Proteomes" id="UP001610728"/>
    </source>
</evidence>
<dbReference type="GeneID" id="98118680"/>
<dbReference type="Proteomes" id="UP001610728">
    <property type="component" value="Unassembled WGS sequence"/>
</dbReference>
<accession>A0ABR4MF92</accession>
<feature type="region of interest" description="Disordered" evidence="1">
    <location>
        <begin position="16"/>
        <end position="54"/>
    </location>
</feature>
<sequence length="123" mass="13401">MVTSLFGGENGISTIESQVGKPKAQGLHTPQAKLVHSANSGRPSRHTPRPQNPKCVLLYRPSIDTDAPLYASPAPAQPNYLAIQKRLLLKGKPSPPVCFNCLVFQWTPQLPPNIFQILPLSPI</sequence>
<protein>
    <submittedName>
        <fullName evidence="2">Uncharacterized protein</fullName>
    </submittedName>
</protein>
<evidence type="ECO:0000256" key="1">
    <source>
        <dbReference type="SAM" id="MobiDB-lite"/>
    </source>
</evidence>